<keyword evidence="2" id="KW-1185">Reference proteome</keyword>
<name>A0ACB9DW31_CICIN</name>
<dbReference type="Proteomes" id="UP001055811">
    <property type="component" value="Linkage Group LG04"/>
</dbReference>
<reference evidence="1 2" key="2">
    <citation type="journal article" date="2022" name="Mol. Ecol. Resour.">
        <title>The genomes of chicory, endive, great burdock and yacon provide insights into Asteraceae paleo-polyploidization history and plant inulin production.</title>
        <authorList>
            <person name="Fan W."/>
            <person name="Wang S."/>
            <person name="Wang H."/>
            <person name="Wang A."/>
            <person name="Jiang F."/>
            <person name="Liu H."/>
            <person name="Zhao H."/>
            <person name="Xu D."/>
            <person name="Zhang Y."/>
        </authorList>
    </citation>
    <scope>NUCLEOTIDE SEQUENCE [LARGE SCALE GENOMIC DNA]</scope>
    <source>
        <strain evidence="2">cv. Punajuju</strain>
        <tissue evidence="1">Leaves</tissue>
    </source>
</reference>
<organism evidence="1 2">
    <name type="scientific">Cichorium intybus</name>
    <name type="common">Chicory</name>
    <dbReference type="NCBI Taxonomy" id="13427"/>
    <lineage>
        <taxon>Eukaryota</taxon>
        <taxon>Viridiplantae</taxon>
        <taxon>Streptophyta</taxon>
        <taxon>Embryophyta</taxon>
        <taxon>Tracheophyta</taxon>
        <taxon>Spermatophyta</taxon>
        <taxon>Magnoliopsida</taxon>
        <taxon>eudicotyledons</taxon>
        <taxon>Gunneridae</taxon>
        <taxon>Pentapetalae</taxon>
        <taxon>asterids</taxon>
        <taxon>campanulids</taxon>
        <taxon>Asterales</taxon>
        <taxon>Asteraceae</taxon>
        <taxon>Cichorioideae</taxon>
        <taxon>Cichorieae</taxon>
        <taxon>Cichoriinae</taxon>
        <taxon>Cichorium</taxon>
    </lineage>
</organism>
<accession>A0ACB9DW31</accession>
<evidence type="ECO:0000313" key="2">
    <source>
        <dbReference type="Proteomes" id="UP001055811"/>
    </source>
</evidence>
<protein>
    <submittedName>
        <fullName evidence="1">Uncharacterized protein</fullName>
    </submittedName>
</protein>
<gene>
    <name evidence="1" type="ORF">L2E82_21546</name>
</gene>
<evidence type="ECO:0000313" key="1">
    <source>
        <dbReference type="EMBL" id="KAI3750752.1"/>
    </source>
</evidence>
<reference evidence="2" key="1">
    <citation type="journal article" date="2022" name="Mol. Ecol. Resour.">
        <title>The genomes of chicory, endive, great burdock and yacon provide insights into Asteraceae palaeo-polyploidization history and plant inulin production.</title>
        <authorList>
            <person name="Fan W."/>
            <person name="Wang S."/>
            <person name="Wang H."/>
            <person name="Wang A."/>
            <person name="Jiang F."/>
            <person name="Liu H."/>
            <person name="Zhao H."/>
            <person name="Xu D."/>
            <person name="Zhang Y."/>
        </authorList>
    </citation>
    <scope>NUCLEOTIDE SEQUENCE [LARGE SCALE GENOMIC DNA]</scope>
    <source>
        <strain evidence="2">cv. Punajuju</strain>
    </source>
</reference>
<dbReference type="EMBL" id="CM042012">
    <property type="protein sequence ID" value="KAI3750752.1"/>
    <property type="molecule type" value="Genomic_DNA"/>
</dbReference>
<proteinExistence type="predicted"/>
<comment type="caution">
    <text evidence="1">The sequence shown here is derived from an EMBL/GenBank/DDBJ whole genome shotgun (WGS) entry which is preliminary data.</text>
</comment>
<sequence>MRITKLRRRKKKDESANNVEKLVENRDTEFIALRCSNHIYSISTNQPSMASSSSSSSQSWSHEVFLSFRGEDTRKNFVDHLYSALVQQGVDTYKDDETLRQGESIRPSLMNAIQESQIAVIIFSKNYADSSWCLDELAHIMECKDKRGQIVLPIFYDVDPSDVRKQKRKYGEAFAKHELENKDKVISWRKALVDASNLSGWEPKNIANGHESKVIREIVNKILSRLLLVTASANEKLIGMAARVQHLKSELQIGLGGVRMIGIWGVGGGGKTTLASITYDQICRKFDGCCFLANIREESRKHGLEKLQKEVLSKMEANNSGGGRCLIGTRLRNRKVLIVLDDVDQLDQLEKLAESPDWFGEGSRIIITTRDEHLLKAHKVVVHDISLLHADEAIELFRKHAFQGDIPSEDYDRLSKEVVSYAGGLPLALKVLGSSLCDKNIDQWRSALARLKEIPDDKILEKLKISFDGLTKIQKDLFLDIACFFREGNKDEAMETLEACGFHPVVGVEELRQKALITISDGMFDMHDLVQEMGHHIVRGEHPKNPEKHSRIWKREDLLTICAMDATMELDKIEAIQVIPKYHEKPPPPIIANMRNLRYIERFGDPANPLLNNFPPTGLCCLILVGAIQDRLWNGYKYLPNLKIMQLSVLDNLIMTPDFEGIPNLERFEVFFCPKLEEIHSSIGGLEKLVFLSIQDCSSIKKFPSITRLKKLETLLFRECPGLFELSDIQQKMDNLGDEDINSVIRELSNLNHISLCFSLKYLKKLNLSWCNLGDEYMSSAVWELPALQELNLSRNKFSKLNFSLIRTPRLKVLNVRHCENLVELSELPSSIAVLNANYCTSLEKFGDISNCKWLWNVTLDGATKVCPLDGYKLLNFMLKGNALEDHFISVTLEHDIPKGIVGRLFMGDKFTLCLPPCDSYNDFYGFLIHVVTDAILPTIQIIIKQEQDEDPSFELLQESNEELEPEYRRKTYVGYVSFNSLRHIACLNSTYNVISISSDGHVDRIGATLVPRKSKDDAVQTTKVTTEYSELYEEYRFTQAFTIKHDSKSSINILWRPR</sequence>